<keyword evidence="2" id="KW-1003">Cell membrane</keyword>
<dbReference type="Pfam" id="PF13567">
    <property type="entry name" value="DUF4131"/>
    <property type="match status" value="1"/>
</dbReference>
<evidence type="ECO:0000256" key="6">
    <source>
        <dbReference type="SAM" id="Phobius"/>
    </source>
</evidence>
<gene>
    <name evidence="10" type="ORF">PITCH_A1510022</name>
</gene>
<dbReference type="Gene3D" id="3.60.15.10">
    <property type="entry name" value="Ribonuclease Z/Hydroxyacylglutathione hydrolase-like"/>
    <property type="match status" value="1"/>
</dbReference>
<feature type="transmembrane region" description="Helical" evidence="6">
    <location>
        <begin position="288"/>
        <end position="306"/>
    </location>
</feature>
<organism evidence="10">
    <name type="scientific">uncultured Desulfobacterium sp</name>
    <dbReference type="NCBI Taxonomy" id="201089"/>
    <lineage>
        <taxon>Bacteria</taxon>
        <taxon>Pseudomonadati</taxon>
        <taxon>Thermodesulfobacteriota</taxon>
        <taxon>Desulfobacteria</taxon>
        <taxon>Desulfobacterales</taxon>
        <taxon>Desulfobacteriaceae</taxon>
        <taxon>Desulfobacterium</taxon>
        <taxon>environmental samples</taxon>
    </lineage>
</organism>
<feature type="transmembrane region" description="Helical" evidence="6">
    <location>
        <begin position="517"/>
        <end position="535"/>
    </location>
</feature>
<keyword evidence="5 6" id="KW-0472">Membrane</keyword>
<dbReference type="GO" id="GO:0005886">
    <property type="term" value="C:plasma membrane"/>
    <property type="evidence" value="ECO:0007669"/>
    <property type="project" value="UniProtKB-SubCell"/>
</dbReference>
<evidence type="ECO:0000313" key="10">
    <source>
        <dbReference type="EMBL" id="SPD72733.1"/>
    </source>
</evidence>
<name>A0A445MTG1_9BACT</name>
<feature type="transmembrane region" description="Helical" evidence="6">
    <location>
        <begin position="460"/>
        <end position="480"/>
    </location>
</feature>
<keyword evidence="3 6" id="KW-0812">Transmembrane</keyword>
<reference evidence="10" key="1">
    <citation type="submission" date="2018-01" db="EMBL/GenBank/DDBJ databases">
        <authorList>
            <person name="Regsiter A."/>
            <person name="William W."/>
        </authorList>
    </citation>
    <scope>NUCLEOTIDE SEQUENCE</scope>
    <source>
        <strain evidence="10">TRIP AH-1</strain>
    </source>
</reference>
<evidence type="ECO:0000256" key="2">
    <source>
        <dbReference type="ARBA" id="ARBA00022475"/>
    </source>
</evidence>
<dbReference type="AlphaFoldDB" id="A0A445MTG1"/>
<dbReference type="InterPro" id="IPR025405">
    <property type="entry name" value="DUF4131"/>
</dbReference>
<proteinExistence type="predicted"/>
<evidence type="ECO:0000256" key="1">
    <source>
        <dbReference type="ARBA" id="ARBA00004651"/>
    </source>
</evidence>
<dbReference type="NCBIfam" id="TIGR00361">
    <property type="entry name" value="ComEC_Rec2"/>
    <property type="match status" value="1"/>
</dbReference>
<dbReference type="InterPro" id="IPR036866">
    <property type="entry name" value="RibonucZ/Hydroxyglut_hydro"/>
</dbReference>
<feature type="domain" description="DUF4131" evidence="9">
    <location>
        <begin position="33"/>
        <end position="181"/>
    </location>
</feature>
<dbReference type="CDD" id="cd07731">
    <property type="entry name" value="ComA-like_MBL-fold"/>
    <property type="match status" value="1"/>
</dbReference>
<dbReference type="GO" id="GO:0030420">
    <property type="term" value="P:establishment of competence for transformation"/>
    <property type="evidence" value="ECO:0007669"/>
    <property type="project" value="InterPro"/>
</dbReference>
<dbReference type="InterPro" id="IPR035681">
    <property type="entry name" value="ComA-like_MBL"/>
</dbReference>
<dbReference type="PANTHER" id="PTHR30619:SF1">
    <property type="entry name" value="RECOMBINATION PROTEIN 2"/>
    <property type="match status" value="1"/>
</dbReference>
<feature type="transmembrane region" description="Helical" evidence="6">
    <location>
        <begin position="430"/>
        <end position="453"/>
    </location>
</feature>
<evidence type="ECO:0000256" key="5">
    <source>
        <dbReference type="ARBA" id="ARBA00023136"/>
    </source>
</evidence>
<accession>A0A445MTG1</accession>
<sequence length="812" mass="90388">MSRRPLIPLAVSLAAGILFAHNTFSDSRPIMPLLLSASAILLLVTVKTSPWLRIPCLVISFFLTGAFLDVCTHIPSVLLPLANEHRHVVIQGTILEPPKISEGTARITIQVHTVFMGDVATALDEKIIATVYSNIPALTPCEKIRFPAKLRPFKGFNNPGRYDYESQMKINGFSCAASVSDGRYIVSEGRGNLPLYREVLEKFRMPIRTFFTQNLDPEEDAIYSAIILGETHKISPDLRESFNQTGLSHLLAVSGLHIALVAWLAFFIFKWCLSRSYSLTLKIDIKKYAAILTCIPVIGYSLIAGFQVSCQRAMIMGLAFLLSMILGREKETWSTLALSGLVILTTDPHAILGLSFLLSFGAVIGILWLNPVIMKTAPDLDEDRTKTIRHHIYLYFVGLVSVCLSATIFLLPIIVYYFHNISIASVPANVMTVPIIGLWVLPLGLLSVMVLPFSDLLAGLLLHLGAWGLGLMMDIIRFWASLSWSSIWVVTPNVFEIFSYYALLFCLYFIRHSKWAKIGFAALTLILIADIGFWVNRVYFNKDLRVCFIDVGQASAALVEFPGGKKMMIDGGGFSRDTFDVGRMVVAPFLWRQKISRIHYIVLSHPQADHMNGLKFIARAFHPEEFWHNGDMVSTQSFKDLLYIVEKNNVSRVLPKDLTGGRDINGALVEALHPVVHESSSQAFYAETDLNNNSLVLKISFHKKSFLFPGDLEKNGENSLISEANISLKSDVLLSPHHGSKTSNTEGFLKMVAPKICVISSGEGNFFGFPHKEALERLQSAECKIIRIDQSGAVQFTVGEENLEFTTFFGSR</sequence>
<feature type="transmembrane region" description="Helical" evidence="6">
    <location>
        <begin position="247"/>
        <end position="268"/>
    </location>
</feature>
<feature type="domain" description="Metallo-beta-lactamase" evidence="7">
    <location>
        <begin position="550"/>
        <end position="760"/>
    </location>
</feature>
<dbReference type="InterPro" id="IPR004797">
    <property type="entry name" value="Competence_ComEC/Rec2"/>
</dbReference>
<feature type="transmembrane region" description="Helical" evidence="6">
    <location>
        <begin position="392"/>
        <end position="418"/>
    </location>
</feature>
<dbReference type="PANTHER" id="PTHR30619">
    <property type="entry name" value="DNA INTERNALIZATION/COMPETENCE PROTEIN COMEC/REC2"/>
    <property type="match status" value="1"/>
</dbReference>
<dbReference type="InterPro" id="IPR052159">
    <property type="entry name" value="Competence_DNA_uptake"/>
</dbReference>
<evidence type="ECO:0000256" key="3">
    <source>
        <dbReference type="ARBA" id="ARBA00022692"/>
    </source>
</evidence>
<dbReference type="NCBIfam" id="TIGR00360">
    <property type="entry name" value="ComEC_N-term"/>
    <property type="match status" value="1"/>
</dbReference>
<dbReference type="Pfam" id="PF00753">
    <property type="entry name" value="Lactamase_B"/>
    <property type="match status" value="1"/>
</dbReference>
<comment type="subcellular location">
    <subcellularLocation>
        <location evidence="1">Cell membrane</location>
        <topology evidence="1">Multi-pass membrane protein</topology>
    </subcellularLocation>
</comment>
<evidence type="ECO:0000259" key="8">
    <source>
        <dbReference type="Pfam" id="PF03772"/>
    </source>
</evidence>
<feature type="domain" description="ComEC/Rec2-related protein" evidence="8">
    <location>
        <begin position="226"/>
        <end position="512"/>
    </location>
</feature>
<feature type="transmembrane region" description="Helical" evidence="6">
    <location>
        <begin position="349"/>
        <end position="371"/>
    </location>
</feature>
<dbReference type="EMBL" id="OJIN01000059">
    <property type="protein sequence ID" value="SPD72733.1"/>
    <property type="molecule type" value="Genomic_DNA"/>
</dbReference>
<evidence type="ECO:0000259" key="9">
    <source>
        <dbReference type="Pfam" id="PF13567"/>
    </source>
</evidence>
<dbReference type="InterPro" id="IPR004477">
    <property type="entry name" value="ComEC_N"/>
</dbReference>
<keyword evidence="4 6" id="KW-1133">Transmembrane helix</keyword>
<dbReference type="SUPFAM" id="SSF56281">
    <property type="entry name" value="Metallo-hydrolase/oxidoreductase"/>
    <property type="match status" value="1"/>
</dbReference>
<protein>
    <submittedName>
        <fullName evidence="10">DNA internalization competence protein ComEC/Rec2-like protein</fullName>
    </submittedName>
</protein>
<feature type="transmembrane region" description="Helical" evidence="6">
    <location>
        <begin position="486"/>
        <end position="510"/>
    </location>
</feature>
<evidence type="ECO:0000256" key="4">
    <source>
        <dbReference type="ARBA" id="ARBA00022989"/>
    </source>
</evidence>
<dbReference type="InterPro" id="IPR001279">
    <property type="entry name" value="Metallo-B-lactamas"/>
</dbReference>
<dbReference type="Pfam" id="PF03772">
    <property type="entry name" value="Competence"/>
    <property type="match status" value="1"/>
</dbReference>
<evidence type="ECO:0000259" key="7">
    <source>
        <dbReference type="Pfam" id="PF00753"/>
    </source>
</evidence>